<organism evidence="1 2">
    <name type="scientific">Nocardiopsis metallicus</name>
    <dbReference type="NCBI Taxonomy" id="179819"/>
    <lineage>
        <taxon>Bacteria</taxon>
        <taxon>Bacillati</taxon>
        <taxon>Actinomycetota</taxon>
        <taxon>Actinomycetes</taxon>
        <taxon>Streptosporangiales</taxon>
        <taxon>Nocardiopsidaceae</taxon>
        <taxon>Nocardiopsis</taxon>
    </lineage>
</organism>
<name>A0A840WFP0_9ACTN</name>
<evidence type="ECO:0000313" key="1">
    <source>
        <dbReference type="EMBL" id="MBB5494233.1"/>
    </source>
</evidence>
<protein>
    <submittedName>
        <fullName evidence="1">Uncharacterized protein</fullName>
    </submittedName>
</protein>
<gene>
    <name evidence="1" type="ORF">HNR07_005370</name>
</gene>
<dbReference type="Proteomes" id="UP000579647">
    <property type="component" value="Unassembled WGS sequence"/>
</dbReference>
<comment type="caution">
    <text evidence="1">The sequence shown here is derived from an EMBL/GenBank/DDBJ whole genome shotgun (WGS) entry which is preliminary data.</text>
</comment>
<proteinExistence type="predicted"/>
<reference evidence="1 2" key="1">
    <citation type="submission" date="2020-08" db="EMBL/GenBank/DDBJ databases">
        <title>Sequencing the genomes of 1000 actinobacteria strains.</title>
        <authorList>
            <person name="Klenk H.-P."/>
        </authorList>
    </citation>
    <scope>NUCLEOTIDE SEQUENCE [LARGE SCALE GENOMIC DNA]</scope>
    <source>
        <strain evidence="1 2">DSM 44598</strain>
    </source>
</reference>
<dbReference type="AlphaFoldDB" id="A0A840WFP0"/>
<evidence type="ECO:0000313" key="2">
    <source>
        <dbReference type="Proteomes" id="UP000579647"/>
    </source>
</evidence>
<dbReference type="EMBL" id="JACHDO010000001">
    <property type="protein sequence ID" value="MBB5494233.1"/>
    <property type="molecule type" value="Genomic_DNA"/>
</dbReference>
<accession>A0A840WFP0</accession>
<dbReference type="RefSeq" id="WP_184367390.1">
    <property type="nucleotide sequence ID" value="NZ_BAAAKM010000112.1"/>
</dbReference>
<sequence>MDKRSRRQRRRRGARPYLVRQELLVGAARAVLARPLAAWQHGELEELVGLTRRW</sequence>
<keyword evidence="2" id="KW-1185">Reference proteome</keyword>